<evidence type="ECO:0000256" key="3">
    <source>
        <dbReference type="ARBA" id="ARBA00022676"/>
    </source>
</evidence>
<evidence type="ECO:0000256" key="6">
    <source>
        <dbReference type="ARBA" id="ARBA00022960"/>
    </source>
</evidence>
<protein>
    <submittedName>
        <fullName evidence="13">L,D-transpeptidase</fullName>
    </submittedName>
</protein>
<evidence type="ECO:0000256" key="11">
    <source>
        <dbReference type="SAM" id="SignalP"/>
    </source>
</evidence>
<comment type="pathway">
    <text evidence="1 9">Cell wall biogenesis; peptidoglycan biosynthesis.</text>
</comment>
<evidence type="ECO:0000256" key="4">
    <source>
        <dbReference type="ARBA" id="ARBA00022679"/>
    </source>
</evidence>
<evidence type="ECO:0000313" key="13">
    <source>
        <dbReference type="EMBL" id="PSF38694.1"/>
    </source>
</evidence>
<dbReference type="PANTHER" id="PTHR30582:SF24">
    <property type="entry name" value="L,D-TRANSPEPTIDASE ERFK_SRFK-RELATED"/>
    <property type="match status" value="1"/>
</dbReference>
<reference evidence="13 14" key="1">
    <citation type="submission" date="2018-03" db="EMBL/GenBank/DDBJ databases">
        <title>The ancient ancestry and fast evolution of plastids.</title>
        <authorList>
            <person name="Moore K.R."/>
            <person name="Magnabosco C."/>
            <person name="Momper L."/>
            <person name="Gold D.A."/>
            <person name="Bosak T."/>
            <person name="Fournier G.P."/>
        </authorList>
    </citation>
    <scope>NUCLEOTIDE SEQUENCE [LARGE SCALE GENOMIC DNA]</scope>
    <source>
        <strain evidence="13 14">CCALA 016</strain>
    </source>
</reference>
<feature type="region of interest" description="Disordered" evidence="10">
    <location>
        <begin position="40"/>
        <end position="61"/>
    </location>
</feature>
<feature type="active site" description="Nucleophile" evidence="9">
    <location>
        <position position="170"/>
    </location>
</feature>
<evidence type="ECO:0000256" key="8">
    <source>
        <dbReference type="ARBA" id="ARBA00023316"/>
    </source>
</evidence>
<reference evidence="13 14" key="2">
    <citation type="submission" date="2018-03" db="EMBL/GenBank/DDBJ databases">
        <authorList>
            <person name="Keele B.F."/>
        </authorList>
    </citation>
    <scope>NUCLEOTIDE SEQUENCE [LARGE SCALE GENOMIC DNA]</scope>
    <source>
        <strain evidence="13 14">CCALA 016</strain>
    </source>
</reference>
<keyword evidence="8 9" id="KW-0961">Cell wall biogenesis/degradation</keyword>
<evidence type="ECO:0000313" key="14">
    <source>
        <dbReference type="Proteomes" id="UP000239001"/>
    </source>
</evidence>
<sequence>MQKLSFLLSLLALFSFNNILLTATAQETSVTPIIPSDLNQTPITPITPPPGSFPTNTTPTTKPPELIDTRLVLKLKQRRVFVFKGDKQVASYPVAVGKKGWETPTGNFKIIQMVKNPTWQNPWTGKVIPAGPKNPIGERWIGFWTDGKNQIGFHGTPTINSIGQAASHGCVRMLNSDVKAMFEFVKVGTPVIVQSQ</sequence>
<gene>
    <name evidence="13" type="ORF">C7H19_04080</name>
</gene>
<name>A0A2T1M1U9_9CHRO</name>
<feature type="signal peptide" evidence="11">
    <location>
        <begin position="1"/>
        <end position="25"/>
    </location>
</feature>
<dbReference type="PROSITE" id="PS52029">
    <property type="entry name" value="LD_TPASE"/>
    <property type="match status" value="1"/>
</dbReference>
<evidence type="ECO:0000256" key="9">
    <source>
        <dbReference type="PROSITE-ProRule" id="PRU01373"/>
    </source>
</evidence>
<dbReference type="UniPathway" id="UPA00219"/>
<dbReference type="GO" id="GO:0071972">
    <property type="term" value="F:peptidoglycan L,D-transpeptidase activity"/>
    <property type="evidence" value="ECO:0007669"/>
    <property type="project" value="TreeGrafter"/>
</dbReference>
<dbReference type="GO" id="GO:0008360">
    <property type="term" value="P:regulation of cell shape"/>
    <property type="evidence" value="ECO:0007669"/>
    <property type="project" value="UniProtKB-UniRule"/>
</dbReference>
<evidence type="ECO:0000256" key="1">
    <source>
        <dbReference type="ARBA" id="ARBA00004752"/>
    </source>
</evidence>
<dbReference type="GO" id="GO:0071555">
    <property type="term" value="P:cell wall organization"/>
    <property type="evidence" value="ECO:0007669"/>
    <property type="project" value="UniProtKB-UniRule"/>
</dbReference>
<evidence type="ECO:0000259" key="12">
    <source>
        <dbReference type="PROSITE" id="PS52029"/>
    </source>
</evidence>
<dbReference type="SUPFAM" id="SSF141523">
    <property type="entry name" value="L,D-transpeptidase catalytic domain-like"/>
    <property type="match status" value="1"/>
</dbReference>
<dbReference type="PANTHER" id="PTHR30582">
    <property type="entry name" value="L,D-TRANSPEPTIDASE"/>
    <property type="match status" value="1"/>
</dbReference>
<feature type="chain" id="PRO_5015400924" evidence="11">
    <location>
        <begin position="26"/>
        <end position="196"/>
    </location>
</feature>
<dbReference type="InterPro" id="IPR050979">
    <property type="entry name" value="LD-transpeptidase"/>
</dbReference>
<proteinExistence type="inferred from homology"/>
<dbReference type="CDD" id="cd16913">
    <property type="entry name" value="YkuD_like"/>
    <property type="match status" value="1"/>
</dbReference>
<organism evidence="13 14">
    <name type="scientific">Aphanothece hegewaldii CCALA 016</name>
    <dbReference type="NCBI Taxonomy" id="2107694"/>
    <lineage>
        <taxon>Bacteria</taxon>
        <taxon>Bacillati</taxon>
        <taxon>Cyanobacteriota</taxon>
        <taxon>Cyanophyceae</taxon>
        <taxon>Oscillatoriophycideae</taxon>
        <taxon>Chroococcales</taxon>
        <taxon>Aphanothecaceae</taxon>
        <taxon>Aphanothece</taxon>
    </lineage>
</organism>
<dbReference type="InterPro" id="IPR038063">
    <property type="entry name" value="Transpep_catalytic_dom"/>
</dbReference>
<keyword evidence="4" id="KW-0808">Transferase</keyword>
<keyword evidence="6 9" id="KW-0133">Cell shape</keyword>
<dbReference type="Pfam" id="PF03734">
    <property type="entry name" value="YkuD"/>
    <property type="match status" value="1"/>
</dbReference>
<evidence type="ECO:0000256" key="10">
    <source>
        <dbReference type="SAM" id="MobiDB-lite"/>
    </source>
</evidence>
<keyword evidence="14" id="KW-1185">Reference proteome</keyword>
<dbReference type="AlphaFoldDB" id="A0A2T1M1U9"/>
<evidence type="ECO:0000256" key="2">
    <source>
        <dbReference type="ARBA" id="ARBA00005992"/>
    </source>
</evidence>
<dbReference type="GO" id="GO:0005576">
    <property type="term" value="C:extracellular region"/>
    <property type="evidence" value="ECO:0007669"/>
    <property type="project" value="TreeGrafter"/>
</dbReference>
<evidence type="ECO:0000256" key="7">
    <source>
        <dbReference type="ARBA" id="ARBA00022984"/>
    </source>
</evidence>
<dbReference type="OrthoDB" id="9787225at2"/>
<keyword evidence="7 9" id="KW-0573">Peptidoglycan synthesis</keyword>
<comment type="caution">
    <text evidence="13">The sequence shown here is derived from an EMBL/GenBank/DDBJ whole genome shotgun (WGS) entry which is preliminary data.</text>
</comment>
<dbReference type="EMBL" id="PXOH01000003">
    <property type="protein sequence ID" value="PSF38694.1"/>
    <property type="molecule type" value="Genomic_DNA"/>
</dbReference>
<dbReference type="GO" id="GO:0018104">
    <property type="term" value="P:peptidoglycan-protein cross-linking"/>
    <property type="evidence" value="ECO:0007669"/>
    <property type="project" value="TreeGrafter"/>
</dbReference>
<feature type="domain" description="L,D-TPase catalytic" evidence="12">
    <location>
        <begin position="69"/>
        <end position="194"/>
    </location>
</feature>
<evidence type="ECO:0000256" key="5">
    <source>
        <dbReference type="ARBA" id="ARBA00022801"/>
    </source>
</evidence>
<keyword evidence="11" id="KW-0732">Signal</keyword>
<keyword evidence="3" id="KW-0328">Glycosyltransferase</keyword>
<feature type="active site" description="Proton donor/acceptor" evidence="9">
    <location>
        <position position="154"/>
    </location>
</feature>
<dbReference type="RefSeq" id="WP_106455616.1">
    <property type="nucleotide sequence ID" value="NZ_PXOH01000003.1"/>
</dbReference>
<dbReference type="Gene3D" id="2.40.440.10">
    <property type="entry name" value="L,D-transpeptidase catalytic domain-like"/>
    <property type="match status" value="1"/>
</dbReference>
<dbReference type="InterPro" id="IPR005490">
    <property type="entry name" value="LD_TPept_cat_dom"/>
</dbReference>
<accession>A0A2T1M1U9</accession>
<comment type="similarity">
    <text evidence="2">Belongs to the YkuD family.</text>
</comment>
<dbReference type="GO" id="GO:0016757">
    <property type="term" value="F:glycosyltransferase activity"/>
    <property type="evidence" value="ECO:0007669"/>
    <property type="project" value="UniProtKB-KW"/>
</dbReference>
<dbReference type="Proteomes" id="UP000239001">
    <property type="component" value="Unassembled WGS sequence"/>
</dbReference>
<keyword evidence="5" id="KW-0378">Hydrolase</keyword>